<dbReference type="PROSITE" id="PS50819">
    <property type="entry name" value="INTEIN_ENDONUCLEASE"/>
    <property type="match status" value="1"/>
</dbReference>
<dbReference type="NCBIfam" id="TIGR01443">
    <property type="entry name" value="intein_Cterm"/>
    <property type="match status" value="1"/>
</dbReference>
<dbReference type="CDD" id="cd00081">
    <property type="entry name" value="Hint"/>
    <property type="match status" value="1"/>
</dbReference>
<dbReference type="InterPro" id="IPR006142">
    <property type="entry name" value="INTEIN"/>
</dbReference>
<evidence type="ECO:0000313" key="5">
    <source>
        <dbReference type="EMBL" id="PIR91564.1"/>
    </source>
</evidence>
<evidence type="ECO:0000313" key="6">
    <source>
        <dbReference type="Proteomes" id="UP000230882"/>
    </source>
</evidence>
<dbReference type="InterPro" id="IPR003586">
    <property type="entry name" value="Hint_dom_C"/>
</dbReference>
<dbReference type="NCBIfam" id="TIGR01445">
    <property type="entry name" value="intein_Nterm"/>
    <property type="match status" value="1"/>
</dbReference>
<comment type="caution">
    <text evidence="5">The sequence shown here is derived from an EMBL/GenBank/DDBJ whole genome shotgun (WGS) entry which is preliminary data.</text>
</comment>
<dbReference type="SMART" id="SM00306">
    <property type="entry name" value="HintN"/>
    <property type="match status" value="1"/>
</dbReference>
<accession>A0A2H0UXH8</accession>
<dbReference type="InterPro" id="IPR030934">
    <property type="entry name" value="Intein_C"/>
</dbReference>
<dbReference type="SMART" id="SM00305">
    <property type="entry name" value="HintC"/>
    <property type="match status" value="1"/>
</dbReference>
<organism evidence="5 6">
    <name type="scientific">bacterium (Candidatus Gribaldobacteria) CG10_big_fil_rev_8_21_14_0_10_37_46</name>
    <dbReference type="NCBI Taxonomy" id="2014276"/>
    <lineage>
        <taxon>Bacteria</taxon>
        <taxon>Candidatus Gribaldobacteria</taxon>
    </lineage>
</organism>
<dbReference type="EMBL" id="PFAU01000001">
    <property type="protein sequence ID" value="PIR91564.1"/>
    <property type="molecule type" value="Genomic_DNA"/>
</dbReference>
<dbReference type="GO" id="GO:0016539">
    <property type="term" value="P:intein-mediated protein splicing"/>
    <property type="evidence" value="ECO:0007669"/>
    <property type="project" value="InterPro"/>
</dbReference>
<dbReference type="SUPFAM" id="SSF55608">
    <property type="entry name" value="Homing endonucleases"/>
    <property type="match status" value="1"/>
</dbReference>
<feature type="domain" description="DOD-type homing endonuclease" evidence="4">
    <location>
        <begin position="492"/>
        <end position="616"/>
    </location>
</feature>
<dbReference type="Pfam" id="PF14890">
    <property type="entry name" value="Intein_splicing"/>
    <property type="match status" value="1"/>
</dbReference>
<feature type="coiled-coil region" evidence="3">
    <location>
        <begin position="89"/>
        <end position="137"/>
    </location>
</feature>
<evidence type="ECO:0000256" key="1">
    <source>
        <dbReference type="ARBA" id="ARBA00022813"/>
    </source>
</evidence>
<dbReference type="Pfam" id="PF14528">
    <property type="entry name" value="LAGLIDADG_3"/>
    <property type="match status" value="1"/>
</dbReference>
<dbReference type="PROSITE" id="PS50817">
    <property type="entry name" value="INTEIN_N_TER"/>
    <property type="match status" value="1"/>
</dbReference>
<keyword evidence="2" id="KW-0651">Protein splicing</keyword>
<dbReference type="InterPro" id="IPR003587">
    <property type="entry name" value="Hint_dom_N"/>
</dbReference>
<dbReference type="GO" id="GO:0004519">
    <property type="term" value="F:endonuclease activity"/>
    <property type="evidence" value="ECO:0007669"/>
    <property type="project" value="InterPro"/>
</dbReference>
<dbReference type="Gene3D" id="3.10.28.10">
    <property type="entry name" value="Homing endonucleases"/>
    <property type="match status" value="1"/>
</dbReference>
<evidence type="ECO:0000256" key="2">
    <source>
        <dbReference type="ARBA" id="ARBA00023000"/>
    </source>
</evidence>
<dbReference type="Proteomes" id="UP000230882">
    <property type="component" value="Unassembled WGS sequence"/>
</dbReference>
<dbReference type="InterPro" id="IPR027434">
    <property type="entry name" value="Homing_endonucl"/>
</dbReference>
<dbReference type="InterPro" id="IPR036844">
    <property type="entry name" value="Hint_dom_sf"/>
</dbReference>
<dbReference type="SUPFAM" id="SSF51294">
    <property type="entry name" value="Hedgehog/intein (Hint) domain"/>
    <property type="match status" value="1"/>
</dbReference>
<dbReference type="PROSITE" id="PS50818">
    <property type="entry name" value="INTEIN_C_TER"/>
    <property type="match status" value="1"/>
</dbReference>
<name>A0A2H0UXH8_9BACT</name>
<reference evidence="6" key="1">
    <citation type="submission" date="2017-09" db="EMBL/GenBank/DDBJ databases">
        <title>Depth-based differentiation of microbial function through sediment-hosted aquifers and enrichment of novel symbionts in the deep terrestrial subsurface.</title>
        <authorList>
            <person name="Probst A.J."/>
            <person name="Ladd B."/>
            <person name="Jarett J.K."/>
            <person name="Geller-Mcgrath D.E."/>
            <person name="Sieber C.M.K."/>
            <person name="Emerson J.B."/>
            <person name="Anantharaman K."/>
            <person name="Thomas B.C."/>
            <person name="Malmstrom R."/>
            <person name="Stieglmeier M."/>
            <person name="Klingl A."/>
            <person name="Woyke T."/>
            <person name="Ryan C.M."/>
            <person name="Banfield J.F."/>
        </authorList>
    </citation>
    <scope>NUCLEOTIDE SEQUENCE [LARGE SCALE GENOMIC DNA]</scope>
</reference>
<evidence type="ECO:0000259" key="4">
    <source>
        <dbReference type="PROSITE" id="PS50819"/>
    </source>
</evidence>
<keyword evidence="3" id="KW-0175">Coiled coil</keyword>
<protein>
    <recommendedName>
        <fullName evidence="4">DOD-type homing endonuclease domain-containing protein</fullName>
    </recommendedName>
</protein>
<dbReference type="InterPro" id="IPR006141">
    <property type="entry name" value="Intein_N"/>
</dbReference>
<sequence length="968" mass="111691">MKLPFFKKTERIEKIPLGPELIGLQDIIAPSSIETRQNFLRLGERFSKSFFIFSYPRYLSTGWLSPVINLKYPMDISFHIHPVRSEEVLKKLRKKITEVQAEMMEKEEKGLIRDPILETAYQDIETLRDTLQTARERVFSFGLYLTIYTDNQKDLRKIETILRSIFESRLIYIRPALFRQKEGFISCSPYGLDQIAVHTTMNTAPLSSVFPFISSDLSANEGILYGINMHNNSLVLFDRFTLENANMTTFGKAGSGKSLTKEANVLCNINSGIRLTKIGTLVESLIKKYGAVPVDKEMEGVLFPPDVKVYSFNKNLEGEWSRVTMAARKVAPKTFYKFKTRSGREVTTTGDHNMLVLKNGEVIAAKSSEIKEGEFIPLPRSVFDTKKYLIYFNLLELLKNSKNIYVKGAGDLILENYKILKNVKINPCFDCYLYKYRDGRVIPLKYSRQILNHLKISLTDPVLKKLEVVSKNGQRKYFQNIVFPINQEFLKIVGYITAEGTVREEVIMITNNSPEVLQDIDFSLKKLRVPFYYGNRGIIIASRVFVEIINALGGKEKSKQKKVLPFIFNIEKEKIAQYLSAYFEGDGGVEEYSVTAVSKSKQLISEISYLLYYFGIIGRISKIRKKATNSNWKRKRVYYKLSITGQDNLRKFVENINFISQRKRKQLSEVSRKEGNTNVDLIPGLKPVFQKIYQLFPPLFWHLPEIIEWKNGKRNPSPQHLKRVIEKIERRIQNFKDKIFTYEILSELPELSEIIQSGKNDRGLNRQLWQTLGQSWRVVKNENVKPGSTNAFKIIEVVNGKSYSLPEIKKTLYSGFQGMDLQVKHYNQSLQSALVARPESNTSYEIIQKSAQFVWQNYQNILINKIPQVEKKLTQLKSLANSDLFWDPIVKIQKIKNKKEKYVYDLTVDNEVFLAGEGGMFVHNSYAVKLEILRYLMQGVDIIIIDPENEYRFLSDAVGGSYFGISLT</sequence>
<dbReference type="InterPro" id="IPR004042">
    <property type="entry name" value="Intein_endonuc_central"/>
</dbReference>
<dbReference type="InterPro" id="IPR004860">
    <property type="entry name" value="LAGLIDADG_dom"/>
</dbReference>
<proteinExistence type="predicted"/>
<dbReference type="AlphaFoldDB" id="A0A2H0UXH8"/>
<gene>
    <name evidence="5" type="ORF">COU02_00025</name>
</gene>
<evidence type="ECO:0000256" key="3">
    <source>
        <dbReference type="SAM" id="Coils"/>
    </source>
</evidence>
<feature type="non-terminal residue" evidence="5">
    <location>
        <position position="968"/>
    </location>
</feature>
<dbReference type="PRINTS" id="PR00379">
    <property type="entry name" value="INTEIN"/>
</dbReference>
<keyword evidence="1" id="KW-0068">Autocatalytic cleavage</keyword>
<dbReference type="Gene3D" id="2.170.16.10">
    <property type="entry name" value="Hedgehog/Intein (Hint) domain"/>
    <property type="match status" value="2"/>
</dbReference>